<evidence type="ECO:0000256" key="1">
    <source>
        <dbReference type="SAM" id="MobiDB-lite"/>
    </source>
</evidence>
<evidence type="ECO:0000313" key="3">
    <source>
        <dbReference type="Proteomes" id="UP001460270"/>
    </source>
</evidence>
<accession>A0AAW0Q018</accession>
<gene>
    <name evidence="2" type="ORF">WMY93_000124</name>
</gene>
<feature type="compositionally biased region" description="Basic and acidic residues" evidence="1">
    <location>
        <begin position="86"/>
        <end position="102"/>
    </location>
</feature>
<feature type="compositionally biased region" description="Basic and acidic residues" evidence="1">
    <location>
        <begin position="110"/>
        <end position="141"/>
    </location>
</feature>
<reference evidence="3" key="1">
    <citation type="submission" date="2024-04" db="EMBL/GenBank/DDBJ databases">
        <title>Salinicola lusitanus LLJ914,a marine bacterium isolated from the Okinawa Trough.</title>
        <authorList>
            <person name="Li J."/>
        </authorList>
    </citation>
    <scope>NUCLEOTIDE SEQUENCE [LARGE SCALE GENOMIC DNA]</scope>
</reference>
<comment type="caution">
    <text evidence="2">The sequence shown here is derived from an EMBL/GenBank/DDBJ whole genome shotgun (WGS) entry which is preliminary data.</text>
</comment>
<proteinExistence type="predicted"/>
<feature type="region of interest" description="Disordered" evidence="1">
    <location>
        <begin position="63"/>
        <end position="141"/>
    </location>
</feature>
<sequence>MEQMELMSPLLLELEEERRKNQCYERAFEKIEEEQCNFQKVTEENQRAREEKQKEIAALKEQLEEVRKEKEGDAERNADSQARPPESLRGEETWRGASEPHERQKRVMKLHLERLRAGEEKSRTLQEKLEQQTKDEKKPADDLKSYMERQKRMMTMYLEYLDEEKKKSQALQKEVEEQKQVISNLKEEKRDSLVLRCYYAFSPVLLLARCPFCCALHVQPRGYECTGVRRRDSPVKYKRPKPDSHSIRALLNQQRRKEAHAL</sequence>
<protein>
    <submittedName>
        <fullName evidence="2">Uncharacterized protein</fullName>
    </submittedName>
</protein>
<keyword evidence="3" id="KW-1185">Reference proteome</keyword>
<feature type="compositionally biased region" description="Basic and acidic residues" evidence="1">
    <location>
        <begin position="63"/>
        <end position="78"/>
    </location>
</feature>
<dbReference type="Proteomes" id="UP001460270">
    <property type="component" value="Unassembled WGS sequence"/>
</dbReference>
<dbReference type="AlphaFoldDB" id="A0AAW0Q018"/>
<organism evidence="2 3">
    <name type="scientific">Mugilogobius chulae</name>
    <name type="common">yellowstripe goby</name>
    <dbReference type="NCBI Taxonomy" id="88201"/>
    <lineage>
        <taxon>Eukaryota</taxon>
        <taxon>Metazoa</taxon>
        <taxon>Chordata</taxon>
        <taxon>Craniata</taxon>
        <taxon>Vertebrata</taxon>
        <taxon>Euteleostomi</taxon>
        <taxon>Actinopterygii</taxon>
        <taxon>Neopterygii</taxon>
        <taxon>Teleostei</taxon>
        <taxon>Neoteleostei</taxon>
        <taxon>Acanthomorphata</taxon>
        <taxon>Gobiaria</taxon>
        <taxon>Gobiiformes</taxon>
        <taxon>Gobioidei</taxon>
        <taxon>Gobiidae</taxon>
        <taxon>Gobionellinae</taxon>
        <taxon>Mugilogobius</taxon>
    </lineage>
</organism>
<dbReference type="EMBL" id="JBBPFD010000001">
    <property type="protein sequence ID" value="KAK7944396.1"/>
    <property type="molecule type" value="Genomic_DNA"/>
</dbReference>
<name>A0AAW0Q018_9GOBI</name>
<evidence type="ECO:0000313" key="2">
    <source>
        <dbReference type="EMBL" id="KAK7944396.1"/>
    </source>
</evidence>